<evidence type="ECO:0000313" key="2">
    <source>
        <dbReference type="EMBL" id="MFD2913531.1"/>
    </source>
</evidence>
<gene>
    <name evidence="2" type="ORF">ACFS5P_16710</name>
</gene>
<dbReference type="InterPro" id="IPR047928">
    <property type="entry name" value="Perm_prefix_1"/>
</dbReference>
<keyword evidence="1" id="KW-0472">Membrane</keyword>
<dbReference type="NCBIfam" id="NF038403">
    <property type="entry name" value="perm_prefix_1"/>
    <property type="match status" value="1"/>
</dbReference>
<sequence>MKEIEKYVKKIIIDLPEDEKKELKEEIYGHLQEHVRELLIKGHSEDEAIHMAIESFGNQSKLNWEFKRSLFPFYKIVRFIWSVTCVTACLSVVSYSAMEYYYPQFDNSLPLYSVVMGFLVIAVITGFAEGIYEALSSHFKSTWLLNPWIFFLLPTLIIAGIQTRFLFLHPEQYQNGFWLELYAIPLGALSYIISRQLFTTLFVSKKKTKRSMVK</sequence>
<feature type="transmembrane region" description="Helical" evidence="1">
    <location>
        <begin position="109"/>
        <end position="131"/>
    </location>
</feature>
<dbReference type="RefSeq" id="WP_204728447.1">
    <property type="nucleotide sequence ID" value="NZ_JAFBDK010000003.1"/>
</dbReference>
<protein>
    <submittedName>
        <fullName evidence="2">Permease prefix domain 1-containing protein</fullName>
    </submittedName>
</protein>
<keyword evidence="1" id="KW-0812">Transmembrane</keyword>
<keyword evidence="3" id="KW-1185">Reference proteome</keyword>
<feature type="transmembrane region" description="Helical" evidence="1">
    <location>
        <begin position="143"/>
        <end position="161"/>
    </location>
</feature>
<proteinExistence type="predicted"/>
<name>A0ABW5ZME5_9BACL</name>
<feature type="transmembrane region" description="Helical" evidence="1">
    <location>
        <begin position="181"/>
        <end position="204"/>
    </location>
</feature>
<keyword evidence="1" id="KW-1133">Transmembrane helix</keyword>
<dbReference type="Proteomes" id="UP001597561">
    <property type="component" value="Unassembled WGS sequence"/>
</dbReference>
<accession>A0ABW5ZME5</accession>
<reference evidence="3" key="1">
    <citation type="journal article" date="2019" name="Int. J. Syst. Evol. Microbiol.">
        <title>The Global Catalogue of Microorganisms (GCM) 10K type strain sequencing project: providing services to taxonomists for standard genome sequencing and annotation.</title>
        <authorList>
            <consortium name="The Broad Institute Genomics Platform"/>
            <consortium name="The Broad Institute Genome Sequencing Center for Infectious Disease"/>
            <person name="Wu L."/>
            <person name="Ma J."/>
        </authorList>
    </citation>
    <scope>NUCLEOTIDE SEQUENCE [LARGE SCALE GENOMIC DNA]</scope>
    <source>
        <strain evidence="3">KCTC 13528</strain>
    </source>
</reference>
<evidence type="ECO:0000313" key="3">
    <source>
        <dbReference type="Proteomes" id="UP001597561"/>
    </source>
</evidence>
<comment type="caution">
    <text evidence="2">The sequence shown here is derived from an EMBL/GenBank/DDBJ whole genome shotgun (WGS) entry which is preliminary data.</text>
</comment>
<feature type="transmembrane region" description="Helical" evidence="1">
    <location>
        <begin position="76"/>
        <end position="97"/>
    </location>
</feature>
<dbReference type="EMBL" id="JBHUPG010000031">
    <property type="protein sequence ID" value="MFD2913531.1"/>
    <property type="molecule type" value="Genomic_DNA"/>
</dbReference>
<organism evidence="2 3">
    <name type="scientific">Jeotgalibacillus terrae</name>
    <dbReference type="NCBI Taxonomy" id="587735"/>
    <lineage>
        <taxon>Bacteria</taxon>
        <taxon>Bacillati</taxon>
        <taxon>Bacillota</taxon>
        <taxon>Bacilli</taxon>
        <taxon>Bacillales</taxon>
        <taxon>Caryophanaceae</taxon>
        <taxon>Jeotgalibacillus</taxon>
    </lineage>
</organism>
<evidence type="ECO:0000256" key="1">
    <source>
        <dbReference type="SAM" id="Phobius"/>
    </source>
</evidence>